<sequence length="118" mass="13472">MGDEVGREVELKEDGVFVKDWDVMGDDDMAENVDERDEIDDDEYEDFRVDNVSDIKLEEVAEMIVDDANGGDSVNEDRDERADKRLEDVSNTELEEVTKRSLLGDDKKCGRRRIRAGA</sequence>
<name>A0A5M9JPT1_MONFR</name>
<comment type="caution">
    <text evidence="2">The sequence shown here is derived from an EMBL/GenBank/DDBJ whole genome shotgun (WGS) entry which is preliminary data.</text>
</comment>
<dbReference type="AlphaFoldDB" id="A0A5M9JPT1"/>
<reference evidence="2 3" key="1">
    <citation type="submission" date="2019-06" db="EMBL/GenBank/DDBJ databases">
        <title>Genome Sequence of the Brown Rot Fungal Pathogen Monilinia fructicola.</title>
        <authorList>
            <person name="De Miccolis Angelini R.M."/>
            <person name="Landi L."/>
            <person name="Abate D."/>
            <person name="Pollastro S."/>
            <person name="Romanazzi G."/>
            <person name="Faretra F."/>
        </authorList>
    </citation>
    <scope>NUCLEOTIDE SEQUENCE [LARGE SCALE GENOMIC DNA]</scope>
    <source>
        <strain evidence="2 3">Mfrc123</strain>
    </source>
</reference>
<protein>
    <submittedName>
        <fullName evidence="2">Uncharacterized protein</fullName>
    </submittedName>
</protein>
<evidence type="ECO:0000313" key="3">
    <source>
        <dbReference type="Proteomes" id="UP000322873"/>
    </source>
</evidence>
<feature type="region of interest" description="Disordered" evidence="1">
    <location>
        <begin position="66"/>
        <end position="89"/>
    </location>
</feature>
<gene>
    <name evidence="2" type="ORF">EYC84_001504</name>
</gene>
<feature type="compositionally biased region" description="Basic and acidic residues" evidence="1">
    <location>
        <begin position="75"/>
        <end position="88"/>
    </location>
</feature>
<dbReference type="EMBL" id="VICG01000005">
    <property type="protein sequence ID" value="KAA8571504.1"/>
    <property type="molecule type" value="Genomic_DNA"/>
</dbReference>
<proteinExistence type="predicted"/>
<dbReference type="Proteomes" id="UP000322873">
    <property type="component" value="Unassembled WGS sequence"/>
</dbReference>
<organism evidence="2 3">
    <name type="scientific">Monilinia fructicola</name>
    <name type="common">Brown rot fungus</name>
    <name type="synonym">Ciboria fructicola</name>
    <dbReference type="NCBI Taxonomy" id="38448"/>
    <lineage>
        <taxon>Eukaryota</taxon>
        <taxon>Fungi</taxon>
        <taxon>Dikarya</taxon>
        <taxon>Ascomycota</taxon>
        <taxon>Pezizomycotina</taxon>
        <taxon>Leotiomycetes</taxon>
        <taxon>Helotiales</taxon>
        <taxon>Sclerotiniaceae</taxon>
        <taxon>Monilinia</taxon>
    </lineage>
</organism>
<evidence type="ECO:0000313" key="2">
    <source>
        <dbReference type="EMBL" id="KAA8571504.1"/>
    </source>
</evidence>
<accession>A0A5M9JPT1</accession>
<keyword evidence="3" id="KW-1185">Reference proteome</keyword>
<evidence type="ECO:0000256" key="1">
    <source>
        <dbReference type="SAM" id="MobiDB-lite"/>
    </source>
</evidence>